<evidence type="ECO:0000256" key="3">
    <source>
        <dbReference type="ARBA" id="ARBA00023014"/>
    </source>
</evidence>
<dbReference type="Gene3D" id="3.30.70.20">
    <property type="match status" value="1"/>
</dbReference>
<feature type="transmembrane region" description="Helical" evidence="4">
    <location>
        <begin position="266"/>
        <end position="284"/>
    </location>
</feature>
<dbReference type="Pfam" id="PF13187">
    <property type="entry name" value="Fer4_9"/>
    <property type="match status" value="1"/>
</dbReference>
<evidence type="ECO:0000313" key="7">
    <source>
        <dbReference type="Proteomes" id="UP000093080"/>
    </source>
</evidence>
<dbReference type="Pfam" id="PF00535">
    <property type="entry name" value="Glycos_transf_2"/>
    <property type="match status" value="1"/>
</dbReference>
<accession>A0A1B9F4I9</accession>
<dbReference type="PANTHER" id="PTHR48090">
    <property type="entry name" value="UNDECAPRENYL-PHOSPHATE 4-DEOXY-4-FORMAMIDO-L-ARABINOSE TRANSFERASE-RELATED"/>
    <property type="match status" value="1"/>
</dbReference>
<dbReference type="InterPro" id="IPR050256">
    <property type="entry name" value="Glycosyltransferase_2"/>
</dbReference>
<keyword evidence="2" id="KW-0408">Iron</keyword>
<dbReference type="STRING" id="1156395.DBT_1795"/>
<keyword evidence="1" id="KW-0479">Metal-binding</keyword>
<feature type="transmembrane region" description="Helical" evidence="4">
    <location>
        <begin position="296"/>
        <end position="316"/>
    </location>
</feature>
<feature type="transmembrane region" description="Helical" evidence="4">
    <location>
        <begin position="235"/>
        <end position="254"/>
    </location>
</feature>
<feature type="domain" description="4Fe-4S ferredoxin-type" evidence="5">
    <location>
        <begin position="493"/>
        <end position="522"/>
    </location>
</feature>
<dbReference type="SUPFAM" id="SSF54862">
    <property type="entry name" value="4Fe-4S ferredoxins"/>
    <property type="match status" value="1"/>
</dbReference>
<dbReference type="Gene3D" id="3.90.550.10">
    <property type="entry name" value="Spore Coat Polysaccharide Biosynthesis Protein SpsA, Chain A"/>
    <property type="match status" value="1"/>
</dbReference>
<dbReference type="GO" id="GO:0051536">
    <property type="term" value="F:iron-sulfur cluster binding"/>
    <property type="evidence" value="ECO:0007669"/>
    <property type="project" value="UniProtKB-KW"/>
</dbReference>
<evidence type="ECO:0000256" key="1">
    <source>
        <dbReference type="ARBA" id="ARBA00022723"/>
    </source>
</evidence>
<gene>
    <name evidence="6" type="ORF">DBT_1795</name>
</gene>
<feature type="transmembrane region" description="Helical" evidence="4">
    <location>
        <begin position="328"/>
        <end position="351"/>
    </location>
</feature>
<protein>
    <submittedName>
        <fullName evidence="6">Glycosyltransferase</fullName>
    </submittedName>
</protein>
<name>A0A1B9F4I9_9BACT</name>
<sequence>MYQDKNIAVVIPALNEAETIGQVVRSLPEFVDQVVVADNGSQDQTAQEARRAGAVVVFARQRGYGSACLAAIEYLSLRRPDIIVFMDGDGSDDPEQMEDLLRPIVESRCDLVLASRTLGKVESGAMTPVQKFGNQMASWLIDLIWARKFTDLGPYRAISWSALKSLQMSDPDYGWTVEMQIKSARLGLRVKEIPANYRQRQGGQSKVSGTIMGSCLAGWKIISWIVKEALRDRKYLSLGFISYLAIIGLILAYFYNKPLFNIRGQVVYLTDFLVFSYVFVFGLYRFFSKDHPYQKIRIHVIVWLYLIFWGIMPYFFGLKVPTLGGGMVLWPAIHVIGSVMFFIYGLLMIFFGRRLDCGWNCPCVATRETVGFAFRRMTARGKFWWRLRYLKYAFLALLLVYLGYLLFDPTNAYQKVGGFYYKMLTNTYYLSYLFLPLWGNRSYCRVMCPYAALWGIYSYLGFFRIEANSHKCTGCGLCETVCDMGIPIREYVSKGKIRTVECMGCGRCVNICPKGALEIKSAWAYLERPFGKFLTNLGLKGLSFPSKKVRLR</sequence>
<dbReference type="GO" id="GO:0046872">
    <property type="term" value="F:metal ion binding"/>
    <property type="evidence" value="ECO:0007669"/>
    <property type="project" value="UniProtKB-KW"/>
</dbReference>
<dbReference type="InterPro" id="IPR001173">
    <property type="entry name" value="Glyco_trans_2-like"/>
</dbReference>
<evidence type="ECO:0000259" key="5">
    <source>
        <dbReference type="PROSITE" id="PS51379"/>
    </source>
</evidence>
<dbReference type="InterPro" id="IPR017900">
    <property type="entry name" value="4Fe4S_Fe_S_CS"/>
</dbReference>
<evidence type="ECO:0000256" key="2">
    <source>
        <dbReference type="ARBA" id="ARBA00023004"/>
    </source>
</evidence>
<dbReference type="CDD" id="cd04179">
    <property type="entry name" value="DPM_DPG-synthase_like"/>
    <property type="match status" value="1"/>
</dbReference>
<keyword evidence="4" id="KW-0812">Transmembrane</keyword>
<keyword evidence="6" id="KW-0808">Transferase</keyword>
<keyword evidence="4" id="KW-0472">Membrane</keyword>
<dbReference type="PROSITE" id="PS00198">
    <property type="entry name" value="4FE4S_FER_1"/>
    <property type="match status" value="1"/>
</dbReference>
<dbReference type="RefSeq" id="WP_067619187.1">
    <property type="nucleotide sequence ID" value="NZ_MAGO01000009.1"/>
</dbReference>
<dbReference type="EMBL" id="MAGO01000009">
    <property type="protein sequence ID" value="OCC14735.1"/>
    <property type="molecule type" value="Genomic_DNA"/>
</dbReference>
<feature type="transmembrane region" description="Helical" evidence="4">
    <location>
        <begin position="389"/>
        <end position="407"/>
    </location>
</feature>
<proteinExistence type="predicted"/>
<evidence type="ECO:0000256" key="4">
    <source>
        <dbReference type="SAM" id="Phobius"/>
    </source>
</evidence>
<feature type="transmembrane region" description="Helical" evidence="4">
    <location>
        <begin position="419"/>
        <end position="438"/>
    </location>
</feature>
<dbReference type="InterPro" id="IPR017896">
    <property type="entry name" value="4Fe4S_Fe-S-bd"/>
</dbReference>
<dbReference type="GO" id="GO:0016740">
    <property type="term" value="F:transferase activity"/>
    <property type="evidence" value="ECO:0007669"/>
    <property type="project" value="UniProtKB-KW"/>
</dbReference>
<feature type="domain" description="4Fe-4S ferredoxin-type" evidence="5">
    <location>
        <begin position="463"/>
        <end position="492"/>
    </location>
</feature>
<dbReference type="Proteomes" id="UP000093080">
    <property type="component" value="Unassembled WGS sequence"/>
</dbReference>
<keyword evidence="7" id="KW-1185">Reference proteome</keyword>
<comment type="caution">
    <text evidence="6">The sequence shown here is derived from an EMBL/GenBank/DDBJ whole genome shotgun (WGS) entry which is preliminary data.</text>
</comment>
<evidence type="ECO:0000313" key="6">
    <source>
        <dbReference type="EMBL" id="OCC14735.1"/>
    </source>
</evidence>
<dbReference type="PROSITE" id="PS51379">
    <property type="entry name" value="4FE4S_FER_2"/>
    <property type="match status" value="2"/>
</dbReference>
<keyword evidence="4" id="KW-1133">Transmembrane helix</keyword>
<dbReference type="InterPro" id="IPR029044">
    <property type="entry name" value="Nucleotide-diphossugar_trans"/>
</dbReference>
<dbReference type="AlphaFoldDB" id="A0A1B9F4I9"/>
<reference evidence="6 7" key="1">
    <citation type="submission" date="2016-06" db="EMBL/GenBank/DDBJ databases">
        <title>Respiratory ammonification of nitrate coupled to the oxidation of elemental sulfur in deep-sea autotrophic thermophilic bacteria.</title>
        <authorList>
            <person name="Slobodkina G.B."/>
            <person name="Mardanov A.V."/>
            <person name="Ravin N.V."/>
            <person name="Frolova A.A."/>
            <person name="Viryasiv M.B."/>
            <person name="Chernyh N.A."/>
            <person name="Bonch-Osmolovskaya E.A."/>
            <person name="Slobodkin A.I."/>
        </authorList>
    </citation>
    <scope>NUCLEOTIDE SEQUENCE [LARGE SCALE GENOMIC DNA]</scope>
    <source>
        <strain evidence="6 7">S69</strain>
    </source>
</reference>
<organism evidence="6 7">
    <name type="scientific">Dissulfuribacter thermophilus</name>
    <dbReference type="NCBI Taxonomy" id="1156395"/>
    <lineage>
        <taxon>Bacteria</taxon>
        <taxon>Pseudomonadati</taxon>
        <taxon>Thermodesulfobacteriota</taxon>
        <taxon>Dissulfuribacteria</taxon>
        <taxon>Dissulfuribacterales</taxon>
        <taxon>Dissulfuribacteraceae</taxon>
        <taxon>Dissulfuribacter</taxon>
    </lineage>
</organism>
<dbReference type="SUPFAM" id="SSF53448">
    <property type="entry name" value="Nucleotide-diphospho-sugar transferases"/>
    <property type="match status" value="1"/>
</dbReference>
<keyword evidence="3" id="KW-0411">Iron-sulfur</keyword>
<dbReference type="PANTHER" id="PTHR48090:SF7">
    <property type="entry name" value="RFBJ PROTEIN"/>
    <property type="match status" value="1"/>
</dbReference>